<dbReference type="EMBL" id="MCGE01000027">
    <property type="protein sequence ID" value="ORZ09576.1"/>
    <property type="molecule type" value="Genomic_DNA"/>
</dbReference>
<evidence type="ECO:0000256" key="2">
    <source>
        <dbReference type="ARBA" id="ARBA00022801"/>
    </source>
</evidence>
<dbReference type="PANTHER" id="PTHR11782:SF83">
    <property type="entry name" value="GUANOSINE-DIPHOSPHATASE"/>
    <property type="match status" value="1"/>
</dbReference>
<proteinExistence type="inferred from homology"/>
<evidence type="ECO:0000256" key="4">
    <source>
        <dbReference type="ARBA" id="ARBA00038903"/>
    </source>
</evidence>
<keyword evidence="7" id="KW-0812">Transmembrane</keyword>
<dbReference type="GO" id="GO:0016020">
    <property type="term" value="C:membrane"/>
    <property type="evidence" value="ECO:0007669"/>
    <property type="project" value="TreeGrafter"/>
</dbReference>
<sequence>MKNRKIPHSPYKMLRQSAKGAKTASPWGRIVIAIVGVVLAMVVVFVPESTWLSFFNVFHTSDPCSKYALMVDAGSTGSRIHVYQFHQCDNKGDSLRFHDEILFKQTIPGLSAYDPAGAAESLDSLMDAALAKVPKQHHQRTPISVKATAGLRLLGNEQSEAILDAVYERLATRYPFTIVGGRKEGVTIMDGRDEGVYAWITVNSLLGRLGTNSTAAIFDLGGGSTQIVFEPKDWNTQHLDDHTDKLPLLDHKYVLKHDTHTHTLYQHSYLGYGLMEARKLVHQQILATSSSSAHQKEHPCLPHGLNWAHKLGGEGDQHGEHGTSFVGVGMPDDCQQVIDQILDKNAMCETAPCSFNGVHQPTLTDSFKEGPIYIFSYFFDRTQPLGLPAQFRLPELAALTDKVCTGAYLDGVTDPDLRFELLDRPEWCLDLTYIYRLLSFGYELPDDRVIRVAKKIDGVETGWCLGAAIALLDDYVSS</sequence>
<dbReference type="GO" id="GO:0045134">
    <property type="term" value="F:UDP phosphatase activity"/>
    <property type="evidence" value="ECO:0007669"/>
    <property type="project" value="TreeGrafter"/>
</dbReference>
<evidence type="ECO:0000256" key="5">
    <source>
        <dbReference type="PIRSR" id="PIRSR600407-1"/>
    </source>
</evidence>
<feature type="binding site" evidence="6">
    <location>
        <begin position="222"/>
        <end position="226"/>
    </location>
    <ligand>
        <name>ATP</name>
        <dbReference type="ChEBI" id="CHEBI:30616"/>
    </ligand>
</feature>
<protein>
    <recommendedName>
        <fullName evidence="4">guanosine-diphosphatase</fullName>
        <ecNumber evidence="4">3.6.1.42</ecNumber>
    </recommendedName>
</protein>
<dbReference type="OrthoDB" id="6372431at2759"/>
<dbReference type="EC" id="3.6.1.42" evidence="4"/>
<keyword evidence="6" id="KW-0067">ATP-binding</keyword>
<dbReference type="Gene3D" id="3.30.420.40">
    <property type="match status" value="1"/>
</dbReference>
<dbReference type="GO" id="GO:0005524">
    <property type="term" value="F:ATP binding"/>
    <property type="evidence" value="ECO:0007669"/>
    <property type="project" value="UniProtKB-KW"/>
</dbReference>
<dbReference type="Proteomes" id="UP000193560">
    <property type="component" value="Unassembled WGS sequence"/>
</dbReference>
<evidence type="ECO:0000256" key="3">
    <source>
        <dbReference type="ARBA" id="ARBA00037742"/>
    </source>
</evidence>
<accession>A0A1X2I5E5</accession>
<dbReference type="GO" id="GO:0004382">
    <property type="term" value="F:GDP phosphatase activity"/>
    <property type="evidence" value="ECO:0007669"/>
    <property type="project" value="UniProtKB-EC"/>
</dbReference>
<dbReference type="PANTHER" id="PTHR11782">
    <property type="entry name" value="ADENOSINE/GUANOSINE DIPHOSPHATASE"/>
    <property type="match status" value="1"/>
</dbReference>
<keyword evidence="7" id="KW-1133">Transmembrane helix</keyword>
<keyword evidence="7" id="KW-0472">Membrane</keyword>
<dbReference type="STRING" id="90262.A0A1X2I5E5"/>
<comment type="caution">
    <text evidence="8">The sequence shown here is derived from an EMBL/GenBank/DDBJ whole genome shotgun (WGS) entry which is preliminary data.</text>
</comment>
<dbReference type="GO" id="GO:0017111">
    <property type="term" value="F:ribonucleoside triphosphate phosphatase activity"/>
    <property type="evidence" value="ECO:0007669"/>
    <property type="project" value="TreeGrafter"/>
</dbReference>
<dbReference type="Pfam" id="PF01150">
    <property type="entry name" value="GDA1_CD39"/>
    <property type="match status" value="1"/>
</dbReference>
<dbReference type="Gene3D" id="3.30.420.150">
    <property type="entry name" value="Exopolyphosphatase. Domain 2"/>
    <property type="match status" value="1"/>
</dbReference>
<dbReference type="AlphaFoldDB" id="A0A1X2I5E5"/>
<dbReference type="GO" id="GO:0005794">
    <property type="term" value="C:Golgi apparatus"/>
    <property type="evidence" value="ECO:0007669"/>
    <property type="project" value="TreeGrafter"/>
</dbReference>
<evidence type="ECO:0000256" key="1">
    <source>
        <dbReference type="ARBA" id="ARBA00009283"/>
    </source>
</evidence>
<keyword evidence="2" id="KW-0378">Hydrolase</keyword>
<keyword evidence="9" id="KW-1185">Reference proteome</keyword>
<evidence type="ECO:0000256" key="6">
    <source>
        <dbReference type="PIRSR" id="PIRSR600407-2"/>
    </source>
</evidence>
<evidence type="ECO:0000256" key="7">
    <source>
        <dbReference type="SAM" id="Phobius"/>
    </source>
</evidence>
<comment type="function">
    <text evidence="3">After transfer of sugars to endogenous macromolecular acceptors, the enzyme converts nucleoside diphosphates to nucleoside monophosphates which in turn exit the Golgi lumen in a coupled antiporter reaction, allowing entry of additional nucleotide sugar from the cytosol.</text>
</comment>
<evidence type="ECO:0000313" key="8">
    <source>
        <dbReference type="EMBL" id="ORZ09576.1"/>
    </source>
</evidence>
<reference evidence="8 9" key="1">
    <citation type="submission" date="2016-07" db="EMBL/GenBank/DDBJ databases">
        <title>Pervasive Adenine N6-methylation of Active Genes in Fungi.</title>
        <authorList>
            <consortium name="DOE Joint Genome Institute"/>
            <person name="Mondo S.J."/>
            <person name="Dannebaum R.O."/>
            <person name="Kuo R.C."/>
            <person name="Labutti K."/>
            <person name="Haridas S."/>
            <person name="Kuo A."/>
            <person name="Salamov A."/>
            <person name="Ahrendt S.R."/>
            <person name="Lipzen A."/>
            <person name="Sullivan W."/>
            <person name="Andreopoulos W.B."/>
            <person name="Clum A."/>
            <person name="Lindquist E."/>
            <person name="Daum C."/>
            <person name="Ramamoorthy G.K."/>
            <person name="Gryganskyi A."/>
            <person name="Culley D."/>
            <person name="Magnuson J.K."/>
            <person name="James T.Y."/>
            <person name="O'Malley M.A."/>
            <person name="Stajich J.E."/>
            <person name="Spatafora J.W."/>
            <person name="Visel A."/>
            <person name="Grigoriev I.V."/>
        </authorList>
    </citation>
    <scope>NUCLEOTIDE SEQUENCE [LARGE SCALE GENOMIC DNA]</scope>
    <source>
        <strain evidence="8 9">NRRL 1336</strain>
    </source>
</reference>
<dbReference type="CDD" id="cd24040">
    <property type="entry name" value="ASKHA_NBD_GDA1"/>
    <property type="match status" value="1"/>
</dbReference>
<evidence type="ECO:0000313" key="9">
    <source>
        <dbReference type="Proteomes" id="UP000193560"/>
    </source>
</evidence>
<dbReference type="InterPro" id="IPR000407">
    <property type="entry name" value="GDA1_CD39_NTPase"/>
</dbReference>
<dbReference type="GO" id="GO:0006487">
    <property type="term" value="P:protein N-linked glycosylation"/>
    <property type="evidence" value="ECO:0007669"/>
    <property type="project" value="TreeGrafter"/>
</dbReference>
<organism evidence="8 9">
    <name type="scientific">Absidia repens</name>
    <dbReference type="NCBI Taxonomy" id="90262"/>
    <lineage>
        <taxon>Eukaryota</taxon>
        <taxon>Fungi</taxon>
        <taxon>Fungi incertae sedis</taxon>
        <taxon>Mucoromycota</taxon>
        <taxon>Mucoromycotina</taxon>
        <taxon>Mucoromycetes</taxon>
        <taxon>Mucorales</taxon>
        <taxon>Cunninghamellaceae</taxon>
        <taxon>Absidia</taxon>
    </lineage>
</organism>
<comment type="similarity">
    <text evidence="1">Belongs to the GDA1/CD39 NTPase family.</text>
</comment>
<keyword evidence="6" id="KW-0547">Nucleotide-binding</keyword>
<gene>
    <name evidence="8" type="ORF">BCR42DRAFT_358847</name>
</gene>
<dbReference type="GO" id="GO:0009134">
    <property type="term" value="P:nucleoside diphosphate catabolic process"/>
    <property type="evidence" value="ECO:0007669"/>
    <property type="project" value="TreeGrafter"/>
</dbReference>
<feature type="transmembrane region" description="Helical" evidence="7">
    <location>
        <begin position="27"/>
        <end position="46"/>
    </location>
</feature>
<name>A0A1X2I5E5_9FUNG</name>
<feature type="active site" description="Proton acceptor" evidence="5">
    <location>
        <position position="194"/>
    </location>
</feature>